<evidence type="ECO:0008006" key="3">
    <source>
        <dbReference type="Google" id="ProtNLM"/>
    </source>
</evidence>
<dbReference type="Gene3D" id="3.10.180.10">
    <property type="entry name" value="2,3-Dihydroxybiphenyl 1,2-Dioxygenase, domain 1"/>
    <property type="match status" value="1"/>
</dbReference>
<evidence type="ECO:0000313" key="2">
    <source>
        <dbReference type="Proteomes" id="UP001176429"/>
    </source>
</evidence>
<keyword evidence="2" id="KW-1185">Reference proteome</keyword>
<proteinExistence type="predicted"/>
<organism evidence="1 2">
    <name type="scientific">Hymenobacter aranciens</name>
    <dbReference type="NCBI Taxonomy" id="3063996"/>
    <lineage>
        <taxon>Bacteria</taxon>
        <taxon>Pseudomonadati</taxon>
        <taxon>Bacteroidota</taxon>
        <taxon>Cytophagia</taxon>
        <taxon>Cytophagales</taxon>
        <taxon>Hymenobacteraceae</taxon>
        <taxon>Hymenobacter</taxon>
    </lineage>
</organism>
<name>A0ABT9BA26_9BACT</name>
<accession>A0ABT9BA26</accession>
<protein>
    <recommendedName>
        <fullName evidence="3">VOC family protein</fullName>
    </recommendedName>
</protein>
<sequence length="65" mass="7475">MSAFTITTIVPQLPSLNLERTSQFYRQKLGFREVGRYPDLLLLKLNEQELHFWLTTDDALGASCS</sequence>
<dbReference type="RefSeq" id="WP_305005883.1">
    <property type="nucleotide sequence ID" value="NZ_JAUQSY010000004.1"/>
</dbReference>
<dbReference type="SUPFAM" id="SSF54593">
    <property type="entry name" value="Glyoxalase/Bleomycin resistance protein/Dihydroxybiphenyl dioxygenase"/>
    <property type="match status" value="1"/>
</dbReference>
<dbReference type="InterPro" id="IPR029068">
    <property type="entry name" value="Glyas_Bleomycin-R_OHBP_Dase"/>
</dbReference>
<dbReference type="EMBL" id="JAUQSY010000004">
    <property type="protein sequence ID" value="MDO7874569.1"/>
    <property type="molecule type" value="Genomic_DNA"/>
</dbReference>
<dbReference type="Proteomes" id="UP001176429">
    <property type="component" value="Unassembled WGS sequence"/>
</dbReference>
<reference evidence="1" key="1">
    <citation type="submission" date="2023-07" db="EMBL/GenBank/DDBJ databases">
        <authorList>
            <person name="Kim M.K."/>
        </authorList>
    </citation>
    <scope>NUCLEOTIDE SEQUENCE</scope>
    <source>
        <strain evidence="1">ASUV-10-1</strain>
    </source>
</reference>
<evidence type="ECO:0000313" key="1">
    <source>
        <dbReference type="EMBL" id="MDO7874569.1"/>
    </source>
</evidence>
<comment type="caution">
    <text evidence="1">The sequence shown here is derived from an EMBL/GenBank/DDBJ whole genome shotgun (WGS) entry which is preliminary data.</text>
</comment>
<gene>
    <name evidence="1" type="ORF">Q5H93_07485</name>
</gene>